<dbReference type="Pfam" id="PF09388">
    <property type="entry name" value="SpoOE-like"/>
    <property type="match status" value="1"/>
</dbReference>
<dbReference type="EMBL" id="NOJZ02000024">
    <property type="protein sequence ID" value="RDY22856.1"/>
    <property type="molecule type" value="Genomic_DNA"/>
</dbReference>
<dbReference type="InterPro" id="IPR018540">
    <property type="entry name" value="Spo0E-like"/>
</dbReference>
<dbReference type="GO" id="GO:0043937">
    <property type="term" value="P:regulation of sporulation"/>
    <property type="evidence" value="ECO:0007669"/>
    <property type="project" value="InterPro"/>
</dbReference>
<keyword evidence="2" id="KW-1185">Reference proteome</keyword>
<dbReference type="AlphaFoldDB" id="A0A371IQV5"/>
<evidence type="ECO:0000313" key="2">
    <source>
        <dbReference type="Proteomes" id="UP000243494"/>
    </source>
</evidence>
<comment type="caution">
    <text evidence="1">The sequence shown here is derived from an EMBL/GenBank/DDBJ whole genome shotgun (WGS) entry which is preliminary data.</text>
</comment>
<reference evidence="1 2" key="1">
    <citation type="journal article" date="2017" name="Genome Announc.">
        <title>Draft Genome Sequence of Romboutsia maritimum sp. nov. Strain CCRI-22766(T), Isolated from Coastal Estuarine Mud.</title>
        <authorList>
            <person name="Maheux A.F."/>
            <person name="Boudreau D.K."/>
            <person name="Berube E."/>
            <person name="Boissinot M."/>
            <person name="Raymond F."/>
            <person name="Brodeur S."/>
            <person name="Corbeil J."/>
            <person name="Brightwell G."/>
            <person name="Broda D."/>
            <person name="Omar R.F."/>
            <person name="Bergeron M.G."/>
        </authorList>
    </citation>
    <scope>NUCLEOTIDE SEQUENCE [LARGE SCALE GENOMIC DNA]</scope>
    <source>
        <strain evidence="1 2">CCRI-22766</strain>
    </source>
</reference>
<evidence type="ECO:0000313" key="1">
    <source>
        <dbReference type="EMBL" id="RDY22856.1"/>
    </source>
</evidence>
<sequence length="49" mass="5825">MVEELRQALNELYVEFGHNEVTQRASEILDRYIIEAQRGNLECMKLDKQ</sequence>
<gene>
    <name evidence="1" type="ORF">CHF27_011080</name>
</gene>
<dbReference type="Proteomes" id="UP000243494">
    <property type="component" value="Unassembled WGS sequence"/>
</dbReference>
<accession>A0A371IQV5</accession>
<organism evidence="1 2">
    <name type="scientific">Romboutsia maritimum</name>
    <dbReference type="NCBI Taxonomy" id="2020948"/>
    <lineage>
        <taxon>Bacteria</taxon>
        <taxon>Bacillati</taxon>
        <taxon>Bacillota</taxon>
        <taxon>Clostridia</taxon>
        <taxon>Peptostreptococcales</taxon>
        <taxon>Peptostreptococcaceae</taxon>
        <taxon>Romboutsia</taxon>
    </lineage>
</organism>
<protein>
    <submittedName>
        <fullName evidence="1">Spo0E family sporulation regulatory protein-aspartic acid phosphatase</fullName>
    </submittedName>
</protein>
<name>A0A371IQV5_9FIRM</name>
<proteinExistence type="predicted"/>